<evidence type="ECO:0000313" key="2">
    <source>
        <dbReference type="Proteomes" id="UP000824881"/>
    </source>
</evidence>
<keyword evidence="2" id="KW-1185">Reference proteome</keyword>
<gene>
    <name evidence="1" type="ORF">CCMSSC00406_0007672</name>
</gene>
<dbReference type="EMBL" id="WQMT02000003">
    <property type="protein sequence ID" value="KAG9224479.1"/>
    <property type="molecule type" value="Genomic_DNA"/>
</dbReference>
<name>A0ACB7J376_PLECO</name>
<dbReference type="Proteomes" id="UP000824881">
    <property type="component" value="Unassembled WGS sequence"/>
</dbReference>
<reference evidence="1 2" key="1">
    <citation type="journal article" date="2021" name="Appl. Environ. Microbiol.">
        <title>Genetic linkage and physical mapping for an oyster mushroom Pleurotus cornucopiae and QTL analysis for the trait cap color.</title>
        <authorList>
            <person name="Zhang Y."/>
            <person name="Gao W."/>
            <person name="Sonnenberg A."/>
            <person name="Chen Q."/>
            <person name="Zhang J."/>
            <person name="Huang C."/>
        </authorList>
    </citation>
    <scope>NUCLEOTIDE SEQUENCE [LARGE SCALE GENOMIC DNA]</scope>
    <source>
        <strain evidence="1">CCMSSC00406</strain>
    </source>
</reference>
<organism evidence="1 2">
    <name type="scientific">Pleurotus cornucopiae</name>
    <name type="common">Cornucopia mushroom</name>
    <dbReference type="NCBI Taxonomy" id="5321"/>
    <lineage>
        <taxon>Eukaryota</taxon>
        <taxon>Fungi</taxon>
        <taxon>Dikarya</taxon>
        <taxon>Basidiomycota</taxon>
        <taxon>Agaricomycotina</taxon>
        <taxon>Agaricomycetes</taxon>
        <taxon>Agaricomycetidae</taxon>
        <taxon>Agaricales</taxon>
        <taxon>Pleurotineae</taxon>
        <taxon>Pleurotaceae</taxon>
        <taxon>Pleurotus</taxon>
    </lineage>
</organism>
<sequence length="332" mass="35966">MDMELEKSASKSRSQAVDILVVGAGWTSTFLIPICEARGLTHAATSRSGRIGTIRFEFNQELGLGGSGGSTGGEGNHEAENGGGNQGEAAASGVGDVHRDDEEGFARLPQAQTVLITFPITKPGAVARLVRTYMRLHVPEGSSAQFIQLGATSIWDGVAKNLHRWCDRRSPYTRTDRAASEDELLAIGNGTVLNLAGLWGGRRDIRNWVGKVAPTKETLRNKGSIHMIHGHDVARAILAVHANFDKAAGQRWILSDGRVYDWWDLASAWGVQGSPSGDRGPHPLWVLELMQETEVRGLPRDVSLLGRALDSRDFWVTFGLTPEKARLDSGDV</sequence>
<accession>A0ACB7J376</accession>
<protein>
    <submittedName>
        <fullName evidence="1">Uncharacterized protein</fullName>
    </submittedName>
</protein>
<evidence type="ECO:0000313" key="1">
    <source>
        <dbReference type="EMBL" id="KAG9224479.1"/>
    </source>
</evidence>
<proteinExistence type="predicted"/>
<comment type="caution">
    <text evidence="1">The sequence shown here is derived from an EMBL/GenBank/DDBJ whole genome shotgun (WGS) entry which is preliminary data.</text>
</comment>